<dbReference type="CDD" id="cd01949">
    <property type="entry name" value="GGDEF"/>
    <property type="match status" value="1"/>
</dbReference>
<dbReference type="Gene3D" id="3.20.20.450">
    <property type="entry name" value="EAL domain"/>
    <property type="match status" value="1"/>
</dbReference>
<comment type="caution">
    <text evidence="5">The sequence shown here is derived from an EMBL/GenBank/DDBJ whole genome shotgun (WGS) entry which is preliminary data.</text>
</comment>
<keyword evidence="1" id="KW-0812">Transmembrane</keyword>
<protein>
    <submittedName>
        <fullName evidence="5">Bifunctional diguanylate cyclase/phosphodiesterase</fullName>
    </submittedName>
</protein>
<dbReference type="PROSITE" id="PS50924">
    <property type="entry name" value="MHYT"/>
    <property type="match status" value="1"/>
</dbReference>
<dbReference type="SUPFAM" id="SSF141868">
    <property type="entry name" value="EAL domain-like"/>
    <property type="match status" value="1"/>
</dbReference>
<dbReference type="OrthoDB" id="9759607at2"/>
<keyword evidence="1" id="KW-1133">Transmembrane helix</keyword>
<organism evidence="5 6">
    <name type="scientific">Heyndrickxia camelliae</name>
    <dbReference type="NCBI Taxonomy" id="1707093"/>
    <lineage>
        <taxon>Bacteria</taxon>
        <taxon>Bacillati</taxon>
        <taxon>Bacillota</taxon>
        <taxon>Bacilli</taxon>
        <taxon>Bacillales</taxon>
        <taxon>Bacillaceae</taxon>
        <taxon>Heyndrickxia</taxon>
    </lineage>
</organism>
<feature type="domain" description="GGDEF" evidence="3">
    <location>
        <begin position="269"/>
        <end position="401"/>
    </location>
</feature>
<dbReference type="SMART" id="SM00267">
    <property type="entry name" value="GGDEF"/>
    <property type="match status" value="1"/>
</dbReference>
<evidence type="ECO:0000259" key="4">
    <source>
        <dbReference type="PROSITE" id="PS50924"/>
    </source>
</evidence>
<dbReference type="GO" id="GO:0016020">
    <property type="term" value="C:membrane"/>
    <property type="evidence" value="ECO:0007669"/>
    <property type="project" value="UniProtKB-UniRule"/>
</dbReference>
<dbReference type="PANTHER" id="PTHR33121:SF71">
    <property type="entry name" value="OXYGEN SENSOR PROTEIN DOSP"/>
    <property type="match status" value="1"/>
</dbReference>
<dbReference type="NCBIfam" id="TIGR00254">
    <property type="entry name" value="GGDEF"/>
    <property type="match status" value="1"/>
</dbReference>
<dbReference type="Pfam" id="PF03707">
    <property type="entry name" value="MHYT"/>
    <property type="match status" value="2"/>
</dbReference>
<dbReference type="InterPro" id="IPR050706">
    <property type="entry name" value="Cyclic-di-GMP_PDE-like"/>
</dbReference>
<dbReference type="InterPro" id="IPR001633">
    <property type="entry name" value="EAL_dom"/>
</dbReference>
<dbReference type="GO" id="GO:0071111">
    <property type="term" value="F:cyclic-guanylate-specific phosphodiesterase activity"/>
    <property type="evidence" value="ECO:0007669"/>
    <property type="project" value="InterPro"/>
</dbReference>
<feature type="transmembrane region" description="Helical" evidence="1">
    <location>
        <begin position="209"/>
        <end position="235"/>
    </location>
</feature>
<dbReference type="EMBL" id="PIQO01000008">
    <property type="protein sequence ID" value="PKR84861.1"/>
    <property type="molecule type" value="Genomic_DNA"/>
</dbReference>
<dbReference type="Pfam" id="PF00563">
    <property type="entry name" value="EAL"/>
    <property type="match status" value="1"/>
</dbReference>
<dbReference type="PROSITE" id="PS50883">
    <property type="entry name" value="EAL"/>
    <property type="match status" value="1"/>
</dbReference>
<evidence type="ECO:0000256" key="1">
    <source>
        <dbReference type="PROSITE-ProRule" id="PRU00244"/>
    </source>
</evidence>
<dbReference type="Pfam" id="PF00990">
    <property type="entry name" value="GGDEF"/>
    <property type="match status" value="1"/>
</dbReference>
<dbReference type="SMART" id="SM00052">
    <property type="entry name" value="EAL"/>
    <property type="match status" value="1"/>
</dbReference>
<feature type="transmembrane region" description="Helical" evidence="1">
    <location>
        <begin position="40"/>
        <end position="65"/>
    </location>
</feature>
<feature type="transmembrane region" description="Helical" evidence="1">
    <location>
        <begin position="6"/>
        <end position="28"/>
    </location>
</feature>
<evidence type="ECO:0000259" key="3">
    <source>
        <dbReference type="PROSITE" id="PS50887"/>
    </source>
</evidence>
<feature type="domain" description="EAL" evidence="2">
    <location>
        <begin position="410"/>
        <end position="662"/>
    </location>
</feature>
<dbReference type="Proteomes" id="UP000233440">
    <property type="component" value="Unassembled WGS sequence"/>
</dbReference>
<dbReference type="InterPro" id="IPR000160">
    <property type="entry name" value="GGDEF_dom"/>
</dbReference>
<feature type="transmembrane region" description="Helical" evidence="1">
    <location>
        <begin position="77"/>
        <end position="97"/>
    </location>
</feature>
<dbReference type="InterPro" id="IPR035919">
    <property type="entry name" value="EAL_sf"/>
</dbReference>
<feature type="domain" description="MHYT" evidence="4">
    <location>
        <begin position="5"/>
        <end position="197"/>
    </location>
</feature>
<sequence>MEGNYNIYIVILSIIISILASFSALNIAAKISNASGRGRWFWLFAGALVMGSGVWSMHFFGMLAFHFHALVKYDVGLTLLSMLASVASSFIAFYITMPRDINKLRLAIGGFIMGSGIVAMHYVGMKAMIMSFEISYDKTLWIISALIALGASYAALFLFLKFRNRSTSNWLKWISAVVMGFAICGMHYTGMKAARFHYDSSMVMKHSQAMDFFLLYGVTVAIFLILFISWGAMFFDRHVLEKLAFQDAITGLPNRNDMNRFFYTYVGDESIGVMFLDLDRFKAINDTLGHDIGDLLVHEVGNRLRNFIRRDQQVFRIGGDEFLIVIKHCSLEQAEQLAQKILQSMKEVYRIKGNELYVTGSIGISIGSIKESDRSELLKAADTAMYKAKGLGKNQYCVYTDEMGIKEVRKMELEKDLQHALEQNQFYMVYQPKWNVKTDKLCGFEALIRWNHPRLGIVLPGEFIPIAEETGLIIPMTTWVLEEACRQCKSWGTKGFTQPISVNLSARLFETDQLAELILNVLGKTCLEPNLLELEITESMFFNDINDIIRQLEIIRNMGVRISMDDFGTGYSSIGLLDRIPIDALKLDRLFTVDIDHPSKRAIVHAIILMAEKLHLDVIAESVEQQDHIDKLNELGCYVVQGFFYGKPMRDEKISQYMKEVLQFA</sequence>
<dbReference type="PROSITE" id="PS50887">
    <property type="entry name" value="GGDEF"/>
    <property type="match status" value="1"/>
</dbReference>
<dbReference type="InterPro" id="IPR029787">
    <property type="entry name" value="Nucleotide_cyclase"/>
</dbReference>
<dbReference type="PANTHER" id="PTHR33121">
    <property type="entry name" value="CYCLIC DI-GMP PHOSPHODIESTERASE PDEF"/>
    <property type="match status" value="1"/>
</dbReference>
<keyword evidence="6" id="KW-1185">Reference proteome</keyword>
<dbReference type="CDD" id="cd01948">
    <property type="entry name" value="EAL"/>
    <property type="match status" value="1"/>
</dbReference>
<feature type="transmembrane region" description="Helical" evidence="1">
    <location>
        <begin position="139"/>
        <end position="158"/>
    </location>
</feature>
<dbReference type="InterPro" id="IPR043128">
    <property type="entry name" value="Rev_trsase/Diguanyl_cyclase"/>
</dbReference>
<feature type="transmembrane region" description="Helical" evidence="1">
    <location>
        <begin position="104"/>
        <end position="124"/>
    </location>
</feature>
<evidence type="ECO:0000313" key="6">
    <source>
        <dbReference type="Proteomes" id="UP000233440"/>
    </source>
</evidence>
<proteinExistence type="predicted"/>
<accession>A0A2N3LJR3</accession>
<evidence type="ECO:0000313" key="5">
    <source>
        <dbReference type="EMBL" id="PKR84861.1"/>
    </source>
</evidence>
<dbReference type="AlphaFoldDB" id="A0A2N3LJR3"/>
<dbReference type="SUPFAM" id="SSF55073">
    <property type="entry name" value="Nucleotide cyclase"/>
    <property type="match status" value="1"/>
</dbReference>
<evidence type="ECO:0000259" key="2">
    <source>
        <dbReference type="PROSITE" id="PS50883"/>
    </source>
</evidence>
<keyword evidence="1" id="KW-0472">Membrane</keyword>
<dbReference type="InterPro" id="IPR005330">
    <property type="entry name" value="MHYT_dom"/>
</dbReference>
<dbReference type="Gene3D" id="3.30.70.270">
    <property type="match status" value="1"/>
</dbReference>
<name>A0A2N3LJR3_9BACI</name>
<reference evidence="5 6" key="1">
    <citation type="submission" date="2017-11" db="EMBL/GenBank/DDBJ databases">
        <title>Bacillus camelliae sp. nov., isolated from pu'er tea.</title>
        <authorList>
            <person name="Niu L."/>
        </authorList>
    </citation>
    <scope>NUCLEOTIDE SEQUENCE [LARGE SCALE GENOMIC DNA]</scope>
    <source>
        <strain evidence="5 6">7578-1</strain>
    </source>
</reference>
<gene>
    <name evidence="5" type="ORF">CWO92_12535</name>
</gene>